<sequence length="150" mass="16645">MASEPGPAPEVHGPRPGRARDRRGRGPRGVMSLPGPLSPRGAPAHRNPREAFDDLVAEVLTRLDHHFAREPDHVEVVVEEAPLLPPGWDEPVPRSIVNTAPGGFRIVIYRLPVVGRSRTAADLEEMVWTVLLTRLGEVWHHDPEDLDPRL</sequence>
<evidence type="ECO:0000313" key="3">
    <source>
        <dbReference type="Proteomes" id="UP000550354"/>
    </source>
</evidence>
<dbReference type="SUPFAM" id="SSF55486">
    <property type="entry name" value="Metalloproteases ('zincins'), catalytic domain"/>
    <property type="match status" value="1"/>
</dbReference>
<protein>
    <submittedName>
        <fullName evidence="2">Metallopeptidase family protein</fullName>
    </submittedName>
</protein>
<dbReference type="Pfam" id="PF06262">
    <property type="entry name" value="Zincin_1"/>
    <property type="match status" value="1"/>
</dbReference>
<keyword evidence="3" id="KW-1185">Reference proteome</keyword>
<organism evidence="2 3">
    <name type="scientific">Aeromicrobium phoceense</name>
    <dbReference type="NCBI Taxonomy" id="2754045"/>
    <lineage>
        <taxon>Bacteria</taxon>
        <taxon>Bacillati</taxon>
        <taxon>Actinomycetota</taxon>
        <taxon>Actinomycetes</taxon>
        <taxon>Propionibacteriales</taxon>
        <taxon>Nocardioidaceae</taxon>
        <taxon>Aeromicrobium</taxon>
    </lineage>
</organism>
<evidence type="ECO:0000256" key="1">
    <source>
        <dbReference type="SAM" id="MobiDB-lite"/>
    </source>
</evidence>
<feature type="region of interest" description="Disordered" evidence="1">
    <location>
        <begin position="1"/>
        <end position="50"/>
    </location>
</feature>
<accession>A0A838XDD4</accession>
<reference evidence="2 3" key="1">
    <citation type="submission" date="2020-07" db="EMBL/GenBank/DDBJ databases">
        <title>Draft genome and description of Aeromicrobium phoceense strain Marseille-Q0843 isolated from healthy skin swab.</title>
        <authorList>
            <person name="Boxberger M."/>
            <person name="La Scola B."/>
        </authorList>
    </citation>
    <scope>NUCLEOTIDE SEQUENCE [LARGE SCALE GENOMIC DNA]</scope>
    <source>
        <strain evidence="2 3">Marseille-Q0843</strain>
    </source>
</reference>
<dbReference type="CDD" id="cd12954">
    <property type="entry name" value="MMP_TTHA0227_like_1"/>
    <property type="match status" value="1"/>
</dbReference>
<proteinExistence type="predicted"/>
<evidence type="ECO:0000313" key="2">
    <source>
        <dbReference type="EMBL" id="MBA4606931.1"/>
    </source>
</evidence>
<comment type="caution">
    <text evidence="2">The sequence shown here is derived from an EMBL/GenBank/DDBJ whole genome shotgun (WGS) entry which is preliminary data.</text>
</comment>
<feature type="compositionally biased region" description="Basic residues" evidence="1">
    <location>
        <begin position="15"/>
        <end position="26"/>
    </location>
</feature>
<dbReference type="EMBL" id="JACEOG010000001">
    <property type="protein sequence ID" value="MBA4606931.1"/>
    <property type="molecule type" value="Genomic_DNA"/>
</dbReference>
<gene>
    <name evidence="2" type="ORF">H1W00_00390</name>
</gene>
<name>A0A838XDD4_9ACTN</name>
<dbReference type="InterPro" id="IPR010428">
    <property type="entry name" value="Zincin_1"/>
</dbReference>
<dbReference type="Proteomes" id="UP000550354">
    <property type="component" value="Unassembled WGS sequence"/>
</dbReference>
<dbReference type="AlphaFoldDB" id="A0A838XDD4"/>
<dbReference type="InterPro" id="IPR038555">
    <property type="entry name" value="Zincin_1_sf"/>
</dbReference>
<dbReference type="RefSeq" id="WP_181752625.1">
    <property type="nucleotide sequence ID" value="NZ_JACEOG010000001.1"/>
</dbReference>
<dbReference type="Gene3D" id="3.30.2010.20">
    <property type="match status" value="1"/>
</dbReference>